<dbReference type="Proteomes" id="UP000027195">
    <property type="component" value="Unassembled WGS sequence"/>
</dbReference>
<dbReference type="EMBL" id="KL198037">
    <property type="protein sequence ID" value="KDQ14527.1"/>
    <property type="molecule type" value="Genomic_DNA"/>
</dbReference>
<evidence type="ECO:0000313" key="2">
    <source>
        <dbReference type="EMBL" id="KDQ14527.1"/>
    </source>
</evidence>
<feature type="compositionally biased region" description="Low complexity" evidence="1">
    <location>
        <begin position="184"/>
        <end position="197"/>
    </location>
</feature>
<keyword evidence="3" id="KW-1185">Reference proteome</keyword>
<evidence type="ECO:0000256" key="1">
    <source>
        <dbReference type="SAM" id="MobiDB-lite"/>
    </source>
</evidence>
<gene>
    <name evidence="2" type="ORF">BOTBODRAFT_55378</name>
</gene>
<dbReference type="PANTHER" id="PTHR21678">
    <property type="entry name" value="GROWTH INHIBITION AND DIFFERENTIATION RELATED PROTEIN 88"/>
    <property type="match status" value="1"/>
</dbReference>
<proteinExistence type="predicted"/>
<reference evidence="3" key="1">
    <citation type="journal article" date="2014" name="Proc. Natl. Acad. Sci. U.S.A.">
        <title>Extensive sampling of basidiomycete genomes demonstrates inadequacy of the white-rot/brown-rot paradigm for wood decay fungi.</title>
        <authorList>
            <person name="Riley R."/>
            <person name="Salamov A.A."/>
            <person name="Brown D.W."/>
            <person name="Nagy L.G."/>
            <person name="Floudas D."/>
            <person name="Held B.W."/>
            <person name="Levasseur A."/>
            <person name="Lombard V."/>
            <person name="Morin E."/>
            <person name="Otillar R."/>
            <person name="Lindquist E.A."/>
            <person name="Sun H."/>
            <person name="LaButti K.M."/>
            <person name="Schmutz J."/>
            <person name="Jabbour D."/>
            <person name="Luo H."/>
            <person name="Baker S.E."/>
            <person name="Pisabarro A.G."/>
            <person name="Walton J.D."/>
            <person name="Blanchette R.A."/>
            <person name="Henrissat B."/>
            <person name="Martin F."/>
            <person name="Cullen D."/>
            <person name="Hibbett D.S."/>
            <person name="Grigoriev I.V."/>
        </authorList>
    </citation>
    <scope>NUCLEOTIDE SEQUENCE [LARGE SCALE GENOMIC DNA]</scope>
    <source>
        <strain evidence="3">FD-172 SS1</strain>
    </source>
</reference>
<protein>
    <submittedName>
        <fullName evidence="2">Uncharacterized protein</fullName>
    </submittedName>
</protein>
<dbReference type="OrthoDB" id="5418203at2759"/>
<feature type="compositionally biased region" description="Polar residues" evidence="1">
    <location>
        <begin position="155"/>
        <end position="179"/>
    </location>
</feature>
<feature type="region of interest" description="Disordered" evidence="1">
    <location>
        <begin position="107"/>
        <end position="227"/>
    </location>
</feature>
<dbReference type="InParanoid" id="A0A067MRM2"/>
<feature type="compositionally biased region" description="Low complexity" evidence="1">
    <location>
        <begin position="107"/>
        <end position="119"/>
    </location>
</feature>
<dbReference type="Gene3D" id="3.30.70.330">
    <property type="match status" value="1"/>
</dbReference>
<dbReference type="PANTHER" id="PTHR21678:SF0">
    <property type="entry name" value="C3H1-TYPE DOMAIN-CONTAINING PROTEIN"/>
    <property type="match status" value="1"/>
</dbReference>
<dbReference type="AlphaFoldDB" id="A0A067MRM2"/>
<sequence>MSSSQVPLSACVTRILSLTGFPPQLKTRDIQAAFSEWEGERGGFKIKWLDDTGLLLVFADAATAKRAYLQTLYSPPAAITSPTGTSTACIRPYDGPDAQTIINTVNSRRSNNNSRASVSMPQGQSPVQSFGRAPFTDGHRRGESHGGSLGRGSWKNGNGHASSASVSILNTNSVFNPNPTGREPSPTLPSLPSHPTLNALITSTLSDMTPPENGAENGPGGLPPKVGDPARRMVGAALGIRHPSISPSKSQDLQKAMNAMTIAE</sequence>
<dbReference type="InterPro" id="IPR039884">
    <property type="entry name" value="R3HC1/R3HCL"/>
</dbReference>
<name>A0A067MRM2_BOTB1</name>
<dbReference type="HOGENOM" id="CLU_076407_0_0_1"/>
<accession>A0A067MRM2</accession>
<organism evidence="2 3">
    <name type="scientific">Botryobasidium botryosum (strain FD-172 SS1)</name>
    <dbReference type="NCBI Taxonomy" id="930990"/>
    <lineage>
        <taxon>Eukaryota</taxon>
        <taxon>Fungi</taxon>
        <taxon>Dikarya</taxon>
        <taxon>Basidiomycota</taxon>
        <taxon>Agaricomycotina</taxon>
        <taxon>Agaricomycetes</taxon>
        <taxon>Cantharellales</taxon>
        <taxon>Botryobasidiaceae</taxon>
        <taxon>Botryobasidium</taxon>
    </lineage>
</organism>
<dbReference type="InterPro" id="IPR012677">
    <property type="entry name" value="Nucleotide-bd_a/b_plait_sf"/>
</dbReference>
<evidence type="ECO:0000313" key="3">
    <source>
        <dbReference type="Proteomes" id="UP000027195"/>
    </source>
</evidence>